<keyword evidence="12" id="KW-1185">Reference proteome</keyword>
<sequence length="499" mass="56569">MNSRNMSCFNFILLISGLTLILSAIGTFFFSDSMMQKKIHENVVIKNGSDAYKFWLDPPATIYRKYYLFDVRNPLEVEKGEKPQLAQMGPYTYSEVWEKRHIEFLGPDVVRFTPVVTLYFEPSLSNGSESDIITFLNIPALGMIEQTARSRFKDLGPAFVNTLLALLNTKLFVTKTAGELISGYSDPLMKLAKTFMPQVIKDDKFSLINGKNSTEWQNYTMMTGNDYASNVAKIMAWDGLEKLNFWESESANLINGTDGTFFPPYLNRNQRIYSFSPDMCRSYYLTYHKDNVFNGVHTYDFHLPKDIFYNSSLNPDNLGFCTNCLGNGVLNISNCYGGVSGFVSQPHFLNADDKFVNDLKGLQPDNNLHDFVIHFEPTTAVPLGGNIRLQVSFYLLQHDKINLVKNVKPVLFPVVWFDEAIALNSETAAQLKKVAFYTKLVNIIPIIMASVGGFILALSAFYIFKEFSTNKARNARLDNLEPINETSSLLEESDQKVYS</sequence>
<organism evidence="11 12">
    <name type="scientific">Brachionus calyciflorus</name>
    <dbReference type="NCBI Taxonomy" id="104777"/>
    <lineage>
        <taxon>Eukaryota</taxon>
        <taxon>Metazoa</taxon>
        <taxon>Spiralia</taxon>
        <taxon>Gnathifera</taxon>
        <taxon>Rotifera</taxon>
        <taxon>Eurotatoria</taxon>
        <taxon>Monogononta</taxon>
        <taxon>Pseudotrocha</taxon>
        <taxon>Ploima</taxon>
        <taxon>Brachionidae</taxon>
        <taxon>Brachionus</taxon>
    </lineage>
</organism>
<evidence type="ECO:0000256" key="8">
    <source>
        <dbReference type="ARBA" id="ARBA00023170"/>
    </source>
</evidence>
<dbReference type="GO" id="GO:0005886">
    <property type="term" value="C:plasma membrane"/>
    <property type="evidence" value="ECO:0007669"/>
    <property type="project" value="UniProtKB-SubCell"/>
</dbReference>
<dbReference type="PRINTS" id="PR01609">
    <property type="entry name" value="CD36FAMILY"/>
</dbReference>
<reference evidence="11" key="1">
    <citation type="submission" date="2021-02" db="EMBL/GenBank/DDBJ databases">
        <authorList>
            <person name="Nowell W R."/>
        </authorList>
    </citation>
    <scope>NUCLEOTIDE SEQUENCE</scope>
    <source>
        <strain evidence="11">Ploen Becks lab</strain>
    </source>
</reference>
<dbReference type="InterPro" id="IPR002159">
    <property type="entry name" value="CD36_fam"/>
</dbReference>
<evidence type="ECO:0000256" key="5">
    <source>
        <dbReference type="ARBA" id="ARBA00022989"/>
    </source>
</evidence>
<evidence type="ECO:0008006" key="13">
    <source>
        <dbReference type="Google" id="ProtNLM"/>
    </source>
</evidence>
<feature type="transmembrane region" description="Helical" evidence="10">
    <location>
        <begin position="443"/>
        <end position="464"/>
    </location>
</feature>
<dbReference type="PANTHER" id="PTHR11923:SF51">
    <property type="entry name" value="LYSOSOME MEMBRANE PROTEIN 2"/>
    <property type="match status" value="1"/>
</dbReference>
<dbReference type="Pfam" id="PF01130">
    <property type="entry name" value="CD36"/>
    <property type="match status" value="1"/>
</dbReference>
<comment type="caution">
    <text evidence="11">The sequence shown here is derived from an EMBL/GenBank/DDBJ whole genome shotgun (WGS) entry which is preliminary data.</text>
</comment>
<evidence type="ECO:0000313" key="12">
    <source>
        <dbReference type="Proteomes" id="UP000663879"/>
    </source>
</evidence>
<comment type="subcellular location">
    <subcellularLocation>
        <location evidence="1">Cell membrane</location>
        <topology evidence="1">Multi-pass membrane protein</topology>
    </subcellularLocation>
</comment>
<dbReference type="Proteomes" id="UP000663879">
    <property type="component" value="Unassembled WGS sequence"/>
</dbReference>
<evidence type="ECO:0000256" key="6">
    <source>
        <dbReference type="ARBA" id="ARBA00023136"/>
    </source>
</evidence>
<keyword evidence="9" id="KW-0325">Glycoprotein</keyword>
<evidence type="ECO:0000256" key="7">
    <source>
        <dbReference type="ARBA" id="ARBA00023157"/>
    </source>
</evidence>
<dbReference type="AlphaFoldDB" id="A0A813UPM7"/>
<keyword evidence="7" id="KW-1015">Disulfide bond</keyword>
<keyword evidence="3" id="KW-1003">Cell membrane</keyword>
<dbReference type="PANTHER" id="PTHR11923">
    <property type="entry name" value="SCAVENGER RECEPTOR CLASS B TYPE-1 SR-B1"/>
    <property type="match status" value="1"/>
</dbReference>
<evidence type="ECO:0000256" key="3">
    <source>
        <dbReference type="ARBA" id="ARBA00022475"/>
    </source>
</evidence>
<evidence type="ECO:0000256" key="10">
    <source>
        <dbReference type="SAM" id="Phobius"/>
    </source>
</evidence>
<proteinExistence type="inferred from homology"/>
<gene>
    <name evidence="11" type="ORF">OXX778_LOCUS8020</name>
</gene>
<name>A0A813UPM7_9BILA</name>
<keyword evidence="6 10" id="KW-0472">Membrane</keyword>
<evidence type="ECO:0000256" key="1">
    <source>
        <dbReference type="ARBA" id="ARBA00004651"/>
    </source>
</evidence>
<evidence type="ECO:0000256" key="2">
    <source>
        <dbReference type="ARBA" id="ARBA00010532"/>
    </source>
</evidence>
<comment type="similarity">
    <text evidence="2">Belongs to the CD36 family.</text>
</comment>
<keyword evidence="5 10" id="KW-1133">Transmembrane helix</keyword>
<dbReference type="OrthoDB" id="18585at2759"/>
<dbReference type="PRINTS" id="PR01610">
    <property type="entry name" value="CD36ANTIGEN"/>
</dbReference>
<keyword evidence="4 10" id="KW-0812">Transmembrane</keyword>
<accession>A0A813UPM7</accession>
<evidence type="ECO:0000256" key="9">
    <source>
        <dbReference type="ARBA" id="ARBA00023180"/>
    </source>
</evidence>
<dbReference type="GO" id="GO:0005737">
    <property type="term" value="C:cytoplasm"/>
    <property type="evidence" value="ECO:0007669"/>
    <property type="project" value="TreeGrafter"/>
</dbReference>
<evidence type="ECO:0000313" key="11">
    <source>
        <dbReference type="EMBL" id="CAF0832095.1"/>
    </source>
</evidence>
<evidence type="ECO:0000256" key="4">
    <source>
        <dbReference type="ARBA" id="ARBA00022692"/>
    </source>
</evidence>
<protein>
    <recommendedName>
        <fullName evidence="13">Scavenger receptor class B member 1</fullName>
    </recommendedName>
</protein>
<dbReference type="InterPro" id="IPR005428">
    <property type="entry name" value="CD36/SCARB1/SNMP1"/>
</dbReference>
<dbReference type="EMBL" id="CAJNOC010001072">
    <property type="protein sequence ID" value="CAF0832095.1"/>
    <property type="molecule type" value="Genomic_DNA"/>
</dbReference>
<dbReference type="GO" id="GO:0005044">
    <property type="term" value="F:scavenger receptor activity"/>
    <property type="evidence" value="ECO:0007669"/>
    <property type="project" value="TreeGrafter"/>
</dbReference>
<keyword evidence="8" id="KW-0675">Receptor</keyword>